<proteinExistence type="predicted"/>
<reference evidence="1 2" key="2">
    <citation type="journal article" date="2022" name="Mol. Ecol. Resour.">
        <title>The genomes of chicory, endive, great burdock and yacon provide insights into Asteraceae paleo-polyploidization history and plant inulin production.</title>
        <authorList>
            <person name="Fan W."/>
            <person name="Wang S."/>
            <person name="Wang H."/>
            <person name="Wang A."/>
            <person name="Jiang F."/>
            <person name="Liu H."/>
            <person name="Zhao H."/>
            <person name="Xu D."/>
            <person name="Zhang Y."/>
        </authorList>
    </citation>
    <scope>NUCLEOTIDE SEQUENCE [LARGE SCALE GENOMIC DNA]</scope>
    <source>
        <strain evidence="2">cv. Niubang</strain>
    </source>
</reference>
<organism evidence="1 2">
    <name type="scientific">Arctium lappa</name>
    <name type="common">Greater burdock</name>
    <name type="synonym">Lappa major</name>
    <dbReference type="NCBI Taxonomy" id="4217"/>
    <lineage>
        <taxon>Eukaryota</taxon>
        <taxon>Viridiplantae</taxon>
        <taxon>Streptophyta</taxon>
        <taxon>Embryophyta</taxon>
        <taxon>Tracheophyta</taxon>
        <taxon>Spermatophyta</taxon>
        <taxon>Magnoliopsida</taxon>
        <taxon>eudicotyledons</taxon>
        <taxon>Gunneridae</taxon>
        <taxon>Pentapetalae</taxon>
        <taxon>asterids</taxon>
        <taxon>campanulids</taxon>
        <taxon>Asterales</taxon>
        <taxon>Asteraceae</taxon>
        <taxon>Carduoideae</taxon>
        <taxon>Cardueae</taxon>
        <taxon>Arctiinae</taxon>
        <taxon>Arctium</taxon>
    </lineage>
</organism>
<evidence type="ECO:0000313" key="1">
    <source>
        <dbReference type="EMBL" id="KAI3665253.1"/>
    </source>
</evidence>
<evidence type="ECO:0000313" key="2">
    <source>
        <dbReference type="Proteomes" id="UP001055879"/>
    </source>
</evidence>
<keyword evidence="2" id="KW-1185">Reference proteome</keyword>
<gene>
    <name evidence="1" type="ORF">L6452_43877</name>
</gene>
<name>A0ACB8XEN0_ARCLA</name>
<reference evidence="2" key="1">
    <citation type="journal article" date="2022" name="Mol. Ecol. Resour.">
        <title>The genomes of chicory, endive, great burdock and yacon provide insights into Asteraceae palaeo-polyploidization history and plant inulin production.</title>
        <authorList>
            <person name="Fan W."/>
            <person name="Wang S."/>
            <person name="Wang H."/>
            <person name="Wang A."/>
            <person name="Jiang F."/>
            <person name="Liu H."/>
            <person name="Zhao H."/>
            <person name="Xu D."/>
            <person name="Zhang Y."/>
        </authorList>
    </citation>
    <scope>NUCLEOTIDE SEQUENCE [LARGE SCALE GENOMIC DNA]</scope>
    <source>
        <strain evidence="2">cv. Niubang</strain>
    </source>
</reference>
<comment type="caution">
    <text evidence="1">The sequence shown here is derived from an EMBL/GenBank/DDBJ whole genome shotgun (WGS) entry which is preliminary data.</text>
</comment>
<sequence>MFRFIFPSFHILPSGGEIGFAGREVGFAGADDGFTMQRAHHSRFHLLHPSPTGFHLLHWFTLHGFNHSDRKLKIGWKVLKDVHDLKKLIVWRFFRYQGHFFYLLALSIRNLRTGPARDPNPPSLGSSFCLKQCLRRARKIPNQRPFPIQMQQHHLLTAVHPHIRIRTQVIMMKMMNIYYCAH</sequence>
<accession>A0ACB8XEN0</accession>
<protein>
    <submittedName>
        <fullName evidence="1">Uncharacterized protein</fullName>
    </submittedName>
</protein>
<dbReference type="EMBL" id="CM042064">
    <property type="protein sequence ID" value="KAI3665253.1"/>
    <property type="molecule type" value="Genomic_DNA"/>
</dbReference>
<dbReference type="Proteomes" id="UP001055879">
    <property type="component" value="Linkage Group LG18"/>
</dbReference>